<evidence type="ECO:0000313" key="2">
    <source>
        <dbReference type="Proteomes" id="UP000228593"/>
    </source>
</evidence>
<evidence type="ECO:0000313" key="1">
    <source>
        <dbReference type="EMBL" id="PIL38763.1"/>
    </source>
</evidence>
<dbReference type="Proteomes" id="UP000228593">
    <property type="component" value="Unassembled WGS sequence"/>
</dbReference>
<dbReference type="EMBL" id="PDOB01000029">
    <property type="protein sequence ID" value="PIL38763.1"/>
    <property type="molecule type" value="Genomic_DNA"/>
</dbReference>
<accession>A0A2G8SYG8</accession>
<sequence length="60" mass="6169">MIEIALVLSLSTLTGMAYTDHFQQAAVTESAGFDALAHDLFDGVKLACADGEPAGAASVR</sequence>
<comment type="caution">
    <text evidence="1">The sequence shown here is derived from an EMBL/GenBank/DDBJ whole genome shotgun (WGS) entry which is preliminary data.</text>
</comment>
<name>A0A2G8SYG8_9BURK</name>
<proteinExistence type="predicted"/>
<reference evidence="1 2" key="1">
    <citation type="submission" date="2017-10" db="EMBL/GenBank/DDBJ databases">
        <title>Massilia psychrophilum sp. nov., a novel purple-pigmented bacterium isolated from Tianshan glacier, Xinjiang Municipality, China.</title>
        <authorList>
            <person name="Wang H."/>
        </authorList>
    </citation>
    <scope>NUCLEOTIDE SEQUENCE [LARGE SCALE GENOMIC DNA]</scope>
    <source>
        <strain evidence="1 2">JCM 30813</strain>
    </source>
</reference>
<dbReference type="AlphaFoldDB" id="A0A2G8SYG8"/>
<organism evidence="1 2">
    <name type="scientific">Massilia psychrophila</name>
    <dbReference type="NCBI Taxonomy" id="1603353"/>
    <lineage>
        <taxon>Bacteria</taxon>
        <taxon>Pseudomonadati</taxon>
        <taxon>Pseudomonadota</taxon>
        <taxon>Betaproteobacteria</taxon>
        <taxon>Burkholderiales</taxon>
        <taxon>Oxalobacteraceae</taxon>
        <taxon>Telluria group</taxon>
        <taxon>Massilia</taxon>
    </lineage>
</organism>
<protein>
    <submittedName>
        <fullName evidence="1">Uncharacterized protein</fullName>
    </submittedName>
</protein>
<gene>
    <name evidence="1" type="ORF">CR103_16140</name>
</gene>
<keyword evidence="2" id="KW-1185">Reference proteome</keyword>